<dbReference type="GO" id="GO:0016787">
    <property type="term" value="F:hydrolase activity"/>
    <property type="evidence" value="ECO:0007669"/>
    <property type="project" value="UniProtKB-KW"/>
</dbReference>
<feature type="non-terminal residue" evidence="1">
    <location>
        <position position="1"/>
    </location>
</feature>
<feature type="non-terminal residue" evidence="1">
    <location>
        <position position="84"/>
    </location>
</feature>
<organism evidence="1 2">
    <name type="scientific">Salinivibrio costicola subsp. alcaliphilus</name>
    <dbReference type="NCBI Taxonomy" id="272773"/>
    <lineage>
        <taxon>Bacteria</taxon>
        <taxon>Pseudomonadati</taxon>
        <taxon>Pseudomonadota</taxon>
        <taxon>Gammaproteobacteria</taxon>
        <taxon>Vibrionales</taxon>
        <taxon>Vibrionaceae</taxon>
        <taxon>Salinivibrio</taxon>
    </lineage>
</organism>
<dbReference type="EMBL" id="MUFR01000210">
    <property type="protein sequence ID" value="OOF30020.1"/>
    <property type="molecule type" value="Genomic_DNA"/>
</dbReference>
<name>A0ABX3KLY2_SALCS</name>
<keyword evidence="1" id="KW-0378">Hydrolase</keyword>
<comment type="caution">
    <text evidence="1">The sequence shown here is derived from an EMBL/GenBank/DDBJ whole genome shotgun (WGS) entry which is preliminary data.</text>
</comment>
<evidence type="ECO:0000313" key="2">
    <source>
        <dbReference type="Proteomes" id="UP000189431"/>
    </source>
</evidence>
<evidence type="ECO:0000313" key="1">
    <source>
        <dbReference type="EMBL" id="OOF30020.1"/>
    </source>
</evidence>
<keyword evidence="2" id="KW-1185">Reference proteome</keyword>
<gene>
    <name evidence="1" type="ORF">BZJ21_15910</name>
</gene>
<proteinExistence type="predicted"/>
<reference evidence="2" key="1">
    <citation type="submission" date="2017-01" db="EMBL/GenBank/DDBJ databases">
        <title>Draft genome of the species Salinivibrio costicola subsp. alcaliphilus.</title>
        <authorList>
            <person name="Lopez-Hermoso C."/>
            <person name="De La Haba R."/>
            <person name="Sanchez-Porro C."/>
            <person name="Ventosa A."/>
        </authorList>
    </citation>
    <scope>NUCLEOTIDE SEQUENCE [LARGE SCALE GENOMIC DNA]</scope>
    <source>
        <strain evidence="2">CBH448</strain>
    </source>
</reference>
<sequence>EAYMTEPDEFFDVMDLPGKFERADDARVEPRFDWHKYTVKSFMDGRLVRLEDDIGDSPLRIISLEQDSRYTTTPFFSIIDGRMV</sequence>
<dbReference type="Proteomes" id="UP000189431">
    <property type="component" value="Unassembled WGS sequence"/>
</dbReference>
<accession>A0ABX3KLY2</accession>
<protein>
    <submittedName>
        <fullName evidence="1">Glycosyl hydrolase family 26</fullName>
    </submittedName>
</protein>